<evidence type="ECO:0000313" key="3">
    <source>
        <dbReference type="EMBL" id="WOO42021.1"/>
    </source>
</evidence>
<evidence type="ECO:0000256" key="1">
    <source>
        <dbReference type="SAM" id="SignalP"/>
    </source>
</evidence>
<accession>A0AAQ3LAB5</accession>
<gene>
    <name evidence="3" type="ORF">RZN69_02900</name>
</gene>
<keyword evidence="1" id="KW-0732">Signal</keyword>
<evidence type="ECO:0000313" key="4">
    <source>
        <dbReference type="Proteomes" id="UP001304300"/>
    </source>
</evidence>
<protein>
    <submittedName>
        <fullName evidence="3">DUF4114 domain-containing protein</fullName>
    </submittedName>
</protein>
<sequence length="279" mass="29920">MKKTALIISAIAGMTPLLAQVESPAQSTARPFGLDIIDTVQLAGSDAASADFQQNALPQLQSFVNENLGERQGIENLSTIALDPSKLYLSNESDVRVYFIGEGAGYHNTLGFSTEGASLDPNDASLIFPDASSPYSYYRDGQSNRRSNNTPLQAGDFVDLGQMEAGSTLDFFLIANGAYGGNYVWSTEESANVDGLTHVVSLAEDGSPYLLIGFEDLYGGGDKDYNDLVFAVDIGTANVAYLANPEPSTFLILIALFALIGWSQKAHLKLKSVFMRSTD</sequence>
<name>A0AAQ3LAB5_9BACT</name>
<dbReference type="KEGG" id="puo:RZN69_02900"/>
<keyword evidence="4" id="KW-1185">Reference proteome</keyword>
<organism evidence="3 4">
    <name type="scientific">Rubellicoccus peritrichatus</name>
    <dbReference type="NCBI Taxonomy" id="3080537"/>
    <lineage>
        <taxon>Bacteria</taxon>
        <taxon>Pseudomonadati</taxon>
        <taxon>Verrucomicrobiota</taxon>
        <taxon>Opitutia</taxon>
        <taxon>Puniceicoccales</taxon>
        <taxon>Cerasicoccaceae</taxon>
        <taxon>Rubellicoccus</taxon>
    </lineage>
</organism>
<reference evidence="3 4" key="1">
    <citation type="submission" date="2023-10" db="EMBL/GenBank/DDBJ databases">
        <title>Rubellicoccus peritrichatus gen. nov., sp. nov., isolated from an algae of coral reef tank.</title>
        <authorList>
            <person name="Luo J."/>
        </authorList>
    </citation>
    <scope>NUCLEOTIDE SEQUENCE [LARGE SCALE GENOMIC DNA]</scope>
    <source>
        <strain evidence="3 4">CR14</strain>
    </source>
</reference>
<dbReference type="Proteomes" id="UP001304300">
    <property type="component" value="Chromosome"/>
</dbReference>
<evidence type="ECO:0000259" key="2">
    <source>
        <dbReference type="Pfam" id="PF13448"/>
    </source>
</evidence>
<feature type="domain" description="DUF4114" evidence="2">
    <location>
        <begin position="163"/>
        <end position="233"/>
    </location>
</feature>
<dbReference type="RefSeq" id="WP_317834505.1">
    <property type="nucleotide sequence ID" value="NZ_CP136920.1"/>
</dbReference>
<dbReference type="EMBL" id="CP136920">
    <property type="protein sequence ID" value="WOO42021.1"/>
    <property type="molecule type" value="Genomic_DNA"/>
</dbReference>
<dbReference type="AlphaFoldDB" id="A0AAQ3LAB5"/>
<feature type="chain" id="PRO_5042869017" evidence="1">
    <location>
        <begin position="20"/>
        <end position="279"/>
    </location>
</feature>
<proteinExistence type="predicted"/>
<dbReference type="InterPro" id="IPR025193">
    <property type="entry name" value="DUF4114"/>
</dbReference>
<feature type="signal peptide" evidence="1">
    <location>
        <begin position="1"/>
        <end position="19"/>
    </location>
</feature>
<dbReference type="Pfam" id="PF13448">
    <property type="entry name" value="DUF4114"/>
    <property type="match status" value="1"/>
</dbReference>